<proteinExistence type="predicted"/>
<dbReference type="Proteomes" id="UP001497516">
    <property type="component" value="Chromosome 6"/>
</dbReference>
<protein>
    <submittedName>
        <fullName evidence="2">Uncharacterized protein</fullName>
    </submittedName>
</protein>
<sequence>MVEDLSSSQLSQAQLPTKSKLISSTDISELTWAQKQEKMWQIVGYWKERAAHGAVARKEDEGAAGAELAPLDEAGRGGAEAALRAAVARKAETARAGGDIASLRSNPRVASNRVRPHQQLCSLGRNLRAAGLMRQKGVGLGEEMRPIILGHRLGRMKRGVGLSLVRKQQQQQATSLGRAERRGGLARTSPGLRTHRQAERLHNEDGPHISPMESLLQSVGLNMKKEELWA</sequence>
<name>A0AAV2FB33_9ROSI</name>
<keyword evidence="3" id="KW-1185">Reference proteome</keyword>
<dbReference type="AlphaFoldDB" id="A0AAV2FB33"/>
<feature type="region of interest" description="Disordered" evidence="1">
    <location>
        <begin position="169"/>
        <end position="196"/>
    </location>
</feature>
<evidence type="ECO:0000256" key="1">
    <source>
        <dbReference type="SAM" id="MobiDB-lite"/>
    </source>
</evidence>
<dbReference type="EMBL" id="OZ034819">
    <property type="protein sequence ID" value="CAL1395479.1"/>
    <property type="molecule type" value="Genomic_DNA"/>
</dbReference>
<accession>A0AAV2FB33</accession>
<reference evidence="2 3" key="1">
    <citation type="submission" date="2024-04" db="EMBL/GenBank/DDBJ databases">
        <authorList>
            <person name="Fracassetti M."/>
        </authorList>
    </citation>
    <scope>NUCLEOTIDE SEQUENCE [LARGE SCALE GENOMIC DNA]</scope>
</reference>
<gene>
    <name evidence="2" type="ORF">LTRI10_LOCUS35909</name>
</gene>
<evidence type="ECO:0000313" key="2">
    <source>
        <dbReference type="EMBL" id="CAL1395479.1"/>
    </source>
</evidence>
<feature type="region of interest" description="Disordered" evidence="1">
    <location>
        <begin position="95"/>
        <end position="114"/>
    </location>
</feature>
<evidence type="ECO:0000313" key="3">
    <source>
        <dbReference type="Proteomes" id="UP001497516"/>
    </source>
</evidence>
<organism evidence="2 3">
    <name type="scientific">Linum trigynum</name>
    <dbReference type="NCBI Taxonomy" id="586398"/>
    <lineage>
        <taxon>Eukaryota</taxon>
        <taxon>Viridiplantae</taxon>
        <taxon>Streptophyta</taxon>
        <taxon>Embryophyta</taxon>
        <taxon>Tracheophyta</taxon>
        <taxon>Spermatophyta</taxon>
        <taxon>Magnoliopsida</taxon>
        <taxon>eudicotyledons</taxon>
        <taxon>Gunneridae</taxon>
        <taxon>Pentapetalae</taxon>
        <taxon>rosids</taxon>
        <taxon>fabids</taxon>
        <taxon>Malpighiales</taxon>
        <taxon>Linaceae</taxon>
        <taxon>Linum</taxon>
    </lineage>
</organism>